<dbReference type="InterPro" id="IPR036380">
    <property type="entry name" value="Isochorismatase-like_sf"/>
</dbReference>
<dbReference type="AlphaFoldDB" id="A0A8H5PWB0"/>
<feature type="domain" description="Isochorismatase-like" evidence="3">
    <location>
        <begin position="35"/>
        <end position="173"/>
    </location>
</feature>
<keyword evidence="2" id="KW-0732">Signal</keyword>
<dbReference type="InterPro" id="IPR000868">
    <property type="entry name" value="Isochorismatase-like_dom"/>
</dbReference>
<dbReference type="OrthoDB" id="167809at2759"/>
<name>A0A8H5PWB0_9HYPO</name>
<proteinExistence type="inferred from homology"/>
<evidence type="ECO:0000256" key="2">
    <source>
        <dbReference type="SAM" id="SignalP"/>
    </source>
</evidence>
<comment type="caution">
    <text evidence="4">The sequence shown here is derived from an EMBL/GenBank/DDBJ whole genome shotgun (WGS) entry which is preliminary data.</text>
</comment>
<dbReference type="Pfam" id="PF00857">
    <property type="entry name" value="Isochorismatase"/>
    <property type="match status" value="1"/>
</dbReference>
<dbReference type="InterPro" id="IPR053152">
    <property type="entry name" value="Hydrolase_YcaC-like"/>
</dbReference>
<feature type="signal peptide" evidence="2">
    <location>
        <begin position="1"/>
        <end position="22"/>
    </location>
</feature>
<dbReference type="Proteomes" id="UP000546213">
    <property type="component" value="Unassembled WGS sequence"/>
</dbReference>
<evidence type="ECO:0000313" key="5">
    <source>
        <dbReference type="Proteomes" id="UP000546213"/>
    </source>
</evidence>
<comment type="similarity">
    <text evidence="1">Belongs to the isochorismatase family.</text>
</comment>
<feature type="chain" id="PRO_5034899497" evidence="2">
    <location>
        <begin position="23"/>
        <end position="235"/>
    </location>
</feature>
<accession>A0A8H5PWB0</accession>
<organism evidence="4 5">
    <name type="scientific">Fusarium pseudocircinatum</name>
    <dbReference type="NCBI Taxonomy" id="56676"/>
    <lineage>
        <taxon>Eukaryota</taxon>
        <taxon>Fungi</taxon>
        <taxon>Dikarya</taxon>
        <taxon>Ascomycota</taxon>
        <taxon>Pezizomycotina</taxon>
        <taxon>Sordariomycetes</taxon>
        <taxon>Hypocreomycetidae</taxon>
        <taxon>Hypocreales</taxon>
        <taxon>Nectriaceae</taxon>
        <taxon>Fusarium</taxon>
        <taxon>Fusarium fujikuroi species complex</taxon>
    </lineage>
</organism>
<dbReference type="Gene3D" id="3.40.50.850">
    <property type="entry name" value="Isochorismatase-like"/>
    <property type="match status" value="1"/>
</dbReference>
<reference evidence="4 5" key="1">
    <citation type="submission" date="2020-05" db="EMBL/GenBank/DDBJ databases">
        <title>Identification and distribution of gene clusters putatively required for synthesis of sphingolipid metabolism inhibitors in phylogenetically diverse species of the filamentous fungus Fusarium.</title>
        <authorList>
            <person name="Kim H.-S."/>
            <person name="Busman M."/>
            <person name="Brown D.W."/>
            <person name="Divon H."/>
            <person name="Uhlig S."/>
            <person name="Proctor R.H."/>
        </authorList>
    </citation>
    <scope>NUCLEOTIDE SEQUENCE [LARGE SCALE GENOMIC DNA]</scope>
    <source>
        <strain evidence="4 5">NRRL 36939</strain>
    </source>
</reference>
<evidence type="ECO:0000256" key="1">
    <source>
        <dbReference type="ARBA" id="ARBA00006336"/>
    </source>
</evidence>
<evidence type="ECO:0000259" key="3">
    <source>
        <dbReference type="Pfam" id="PF00857"/>
    </source>
</evidence>
<protein>
    <submittedName>
        <fullName evidence="4">YcaC</fullName>
    </submittedName>
</protein>
<dbReference type="PANTHER" id="PTHR43559">
    <property type="entry name" value="HYDROLASE YCAC-RELATED"/>
    <property type="match status" value="1"/>
</dbReference>
<keyword evidence="5" id="KW-1185">Reference proteome</keyword>
<dbReference type="EMBL" id="JAAOAS010000029">
    <property type="protein sequence ID" value="KAF5603381.1"/>
    <property type="molecule type" value="Genomic_DNA"/>
</dbReference>
<dbReference type="SUPFAM" id="SSF52499">
    <property type="entry name" value="Isochorismatase-like hydrolases"/>
    <property type="match status" value="1"/>
</dbReference>
<sequence>MLFNNLLIAAVATLAHMSLVFANAVPYERLEKNNTVLLIVDHQVGLYSLARDFEPAQFFRQTVAHAALGKLFDIPVIITASMATGPNGPIPDEILDLYPDVPVIQRQGEINAWDNPDVKKAIKDTGRTQFIIAGLATDVCTTQLALSLRAEGYSVWANVEASGTTSALIRDVTNSRLQFAGVQLVGISAILTELFRDWRSSSPNAAEFSAWMVKFIPELTWSSRLFEAAKNSTAA</sequence>
<evidence type="ECO:0000313" key="4">
    <source>
        <dbReference type="EMBL" id="KAF5603381.1"/>
    </source>
</evidence>
<dbReference type="PANTHER" id="PTHR43559:SF3">
    <property type="entry name" value="HYDROLASE YCAC-RELATED"/>
    <property type="match status" value="1"/>
</dbReference>
<gene>
    <name evidence="4" type="ORF">FPCIR_1374</name>
</gene>